<evidence type="ECO:0000256" key="11">
    <source>
        <dbReference type="ARBA" id="ARBA00023124"/>
    </source>
</evidence>
<organism evidence="15 16">
    <name type="scientific">Mallard associated gemycircularvirus 1</name>
    <dbReference type="NCBI Taxonomy" id="1985386"/>
    <lineage>
        <taxon>Viruses</taxon>
        <taxon>Monodnaviria</taxon>
        <taxon>Shotokuvirae</taxon>
        <taxon>Cressdnaviricota</taxon>
        <taxon>Repensiviricetes</taxon>
        <taxon>Geplafuvirales</taxon>
        <taxon>Genomoviridae</taxon>
        <taxon>Gemycircularvirus</taxon>
        <taxon>Gemycircularvirus malas1</taxon>
    </lineage>
</organism>
<evidence type="ECO:0000256" key="1">
    <source>
        <dbReference type="ARBA" id="ARBA00004147"/>
    </source>
</evidence>
<dbReference type="GO" id="GO:0005198">
    <property type="term" value="F:structural molecule activity"/>
    <property type="evidence" value="ECO:0007669"/>
    <property type="project" value="InterPro"/>
</dbReference>
<dbReference type="InterPro" id="IPR001301">
    <property type="entry name" value="Gemini_AL1_CLV"/>
</dbReference>
<keyword evidence="9" id="KW-0255">Endonuclease</keyword>
<evidence type="ECO:0000256" key="6">
    <source>
        <dbReference type="ARBA" id="ARBA00022722"/>
    </source>
</evidence>
<evidence type="ECO:0000256" key="13">
    <source>
        <dbReference type="SAM" id="MobiDB-lite"/>
    </source>
</evidence>
<keyword evidence="6" id="KW-0540">Nuclease</keyword>
<evidence type="ECO:0000256" key="10">
    <source>
        <dbReference type="ARBA" id="ARBA00022801"/>
    </source>
</evidence>
<feature type="domain" description="CRESS-DNA virus Rep endonuclease" evidence="14">
    <location>
        <begin position="7"/>
        <end position="113"/>
    </location>
</feature>
<dbReference type="GO" id="GO:0046872">
    <property type="term" value="F:metal ion binding"/>
    <property type="evidence" value="ECO:0007669"/>
    <property type="project" value="UniProtKB-KW"/>
</dbReference>
<keyword evidence="3" id="KW-0808">Transferase</keyword>
<dbReference type="GeneID" id="22284087"/>
<dbReference type="KEGG" id="vg:22284087"/>
<sequence>MSRQFCLKDAKYCLLTYPQIPETEAYEFPELASELFSSERVDANYVIGRELHADGGYTSHCFLDFGRKFSSRDTRIFDIQGHHPNIERVGRTPRTAYNYTIKDNDVVARSGEYSGPPENNNSRERQSGNDTSSDWATILCAESRDEFFDLCKSLQPRSLACSFLSLTRYADWRYRPVPTPYQHPDDWSFNLESHSVLLDWVDESLRGGQDRSLVMYGETRLGKTVWARSLGPHLYFCGLYSYKEASRAHEAEYAIFDDLQGGIKFFHGFKNWLGAQQEFQIKGLYRDPELLKWGKPSIWCSNTDPRQDLDYSDRCWLEGNCVFVEVTTSLIG</sequence>
<dbReference type="Pfam" id="PF08283">
    <property type="entry name" value="Gemini_AL1_M"/>
    <property type="match status" value="1"/>
</dbReference>
<comment type="subcellular location">
    <subcellularLocation>
        <location evidence="1">Host nucleus</location>
    </subcellularLocation>
</comment>
<keyword evidence="7" id="KW-0479">Metal-binding</keyword>
<dbReference type="GO" id="GO:0000166">
    <property type="term" value="F:nucleotide binding"/>
    <property type="evidence" value="ECO:0007669"/>
    <property type="project" value="UniProtKB-KW"/>
</dbReference>
<name>T1YRX6_9VIRU</name>
<evidence type="ECO:0000256" key="4">
    <source>
        <dbReference type="ARBA" id="ARBA00022695"/>
    </source>
</evidence>
<evidence type="ECO:0000256" key="9">
    <source>
        <dbReference type="ARBA" id="ARBA00022759"/>
    </source>
</evidence>
<keyword evidence="11" id="KW-0190">Covalent protein-DNA linkage</keyword>
<proteinExistence type="predicted"/>
<dbReference type="InterPro" id="IPR022692">
    <property type="entry name" value="Gemini_AL1_REP_central"/>
</dbReference>
<keyword evidence="5" id="KW-0235">DNA replication</keyword>
<evidence type="ECO:0000313" key="15">
    <source>
        <dbReference type="EMBL" id="AGU67657.1"/>
    </source>
</evidence>
<keyword evidence="8" id="KW-0547">Nucleotide-binding</keyword>
<dbReference type="InterPro" id="IPR049912">
    <property type="entry name" value="CRESS_DNA_REP"/>
</dbReference>
<dbReference type="SUPFAM" id="SSF55464">
    <property type="entry name" value="Origin of replication-binding domain, RBD-like"/>
    <property type="match status" value="1"/>
</dbReference>
<dbReference type="PRINTS" id="PR00228">
    <property type="entry name" value="GEMCOATCLVL1"/>
</dbReference>
<keyword evidence="4" id="KW-0548">Nucleotidyltransferase</keyword>
<dbReference type="GO" id="GO:0016779">
    <property type="term" value="F:nucleotidyltransferase activity"/>
    <property type="evidence" value="ECO:0007669"/>
    <property type="project" value="UniProtKB-KW"/>
</dbReference>
<feature type="region of interest" description="Disordered" evidence="13">
    <location>
        <begin position="108"/>
        <end position="131"/>
    </location>
</feature>
<evidence type="ECO:0000256" key="5">
    <source>
        <dbReference type="ARBA" id="ARBA00022705"/>
    </source>
</evidence>
<evidence type="ECO:0000256" key="7">
    <source>
        <dbReference type="ARBA" id="ARBA00022723"/>
    </source>
</evidence>
<keyword evidence="16" id="KW-1185">Reference proteome</keyword>
<keyword evidence="10" id="KW-0378">Hydrolase</keyword>
<keyword evidence="12" id="KW-0238">DNA-binding</keyword>
<evidence type="ECO:0000256" key="8">
    <source>
        <dbReference type="ARBA" id="ARBA00022741"/>
    </source>
</evidence>
<dbReference type="PROSITE" id="PS52020">
    <property type="entry name" value="CRESS_DNA_REP"/>
    <property type="match status" value="1"/>
</dbReference>
<dbReference type="Proteomes" id="UP000160569">
    <property type="component" value="Segment"/>
</dbReference>
<dbReference type="GO" id="GO:0006260">
    <property type="term" value="P:DNA replication"/>
    <property type="evidence" value="ECO:0007669"/>
    <property type="project" value="UniProtKB-KW"/>
</dbReference>
<evidence type="ECO:0000259" key="14">
    <source>
        <dbReference type="PROSITE" id="PS52020"/>
    </source>
</evidence>
<dbReference type="GO" id="GO:0003677">
    <property type="term" value="F:DNA binding"/>
    <property type="evidence" value="ECO:0007669"/>
    <property type="project" value="UniProtKB-KW"/>
</dbReference>
<dbReference type="RefSeq" id="YP_009109725.1">
    <property type="nucleotide sequence ID" value="NC_025733.1"/>
</dbReference>
<accession>T1YRX6</accession>
<dbReference type="OrthoDB" id="9195at10239"/>
<dbReference type="Gene3D" id="3.40.1310.20">
    <property type="match status" value="1"/>
</dbReference>
<dbReference type="GO" id="GO:0042025">
    <property type="term" value="C:host cell nucleus"/>
    <property type="evidence" value="ECO:0007669"/>
    <property type="project" value="UniProtKB-SubCell"/>
</dbReference>
<dbReference type="Pfam" id="PF00799">
    <property type="entry name" value="Gemini_AL1"/>
    <property type="match status" value="1"/>
</dbReference>
<dbReference type="GO" id="GO:0016888">
    <property type="term" value="F:DNA endonuclease activity, producing 5'-phosphomonoesters"/>
    <property type="evidence" value="ECO:0007669"/>
    <property type="project" value="InterPro"/>
</dbReference>
<evidence type="ECO:0000256" key="2">
    <source>
        <dbReference type="ARBA" id="ARBA00022562"/>
    </source>
</evidence>
<evidence type="ECO:0000313" key="16">
    <source>
        <dbReference type="Proteomes" id="UP000160569"/>
    </source>
</evidence>
<evidence type="ECO:0000256" key="3">
    <source>
        <dbReference type="ARBA" id="ARBA00022679"/>
    </source>
</evidence>
<protein>
    <submittedName>
        <fullName evidence="15">Replication associated protein</fullName>
    </submittedName>
</protein>
<evidence type="ECO:0000256" key="12">
    <source>
        <dbReference type="ARBA" id="ARBA00023125"/>
    </source>
</evidence>
<reference evidence="15 16" key="1">
    <citation type="journal article" date="2013" name="Virus Res.">
        <title>Novel myco-like DNA viruses discovered in the faecal matter of various animals.</title>
        <authorList>
            <person name="Sikorski A."/>
            <person name="Massaro M."/>
            <person name="Kraberger S."/>
            <person name="Young L.M."/>
            <person name="Smalley D."/>
            <person name="Martin D.P."/>
            <person name="Varsani A."/>
        </authorList>
    </citation>
    <scope>NUCLEOTIDE SEQUENCE [LARGE SCALE GENOMIC DNA]</scope>
    <source>
        <strain evidence="15">As24</strain>
    </source>
</reference>
<dbReference type="EMBL" id="KF371635">
    <property type="protein sequence ID" value="AGU67657.1"/>
    <property type="molecule type" value="Genomic_DNA"/>
</dbReference>
<keyword evidence="2" id="KW-1048">Host nucleus</keyword>